<feature type="region of interest" description="Disordered" evidence="1">
    <location>
        <begin position="1"/>
        <end position="28"/>
    </location>
</feature>
<sequence length="413" mass="46537">MYPCLQGTRLQTQNTSTNQPTHLQGTQKEADMETGRILWLVIATIMILGFSQVRYIVEEKSKDDINEASVTGDTYKLEINKRKVEDDASIMKTYDQIFEGILENDVTMTDEDYIPVVNEQSVKDVHEAATRDDGVLRSRKTLKTLKTMRVPSLVDRSHNPESPNADKETARRDRSNIPRSQTGHRIVKRDPPQWKTLLYGSRHCQPELPYRKVLRSVNPNGPGFTTGVAASEISGMQLQRISAFTTVTVKVSEYPTSPRVHNGVKAVELGTDRRYLYNEFVILQSNVQALSSCKDSHPVSLHRDKNDPMPRLILASRSPQNLCLAPFRLGISDARFVSISLSVWLANRFAILFIVDISRRTFSGVFDSNLRVISLTTGARALMYPGKDTNIASGTLAIRPITVRHFSLQYDNI</sequence>
<protein>
    <submittedName>
        <fullName evidence="3">Uncharacterized protein</fullName>
    </submittedName>
</protein>
<accession>A0A210PVZ0</accession>
<comment type="caution">
    <text evidence="3">The sequence shown here is derived from an EMBL/GenBank/DDBJ whole genome shotgun (WGS) entry which is preliminary data.</text>
</comment>
<keyword evidence="2" id="KW-0812">Transmembrane</keyword>
<evidence type="ECO:0000256" key="2">
    <source>
        <dbReference type="SAM" id="Phobius"/>
    </source>
</evidence>
<evidence type="ECO:0000256" key="1">
    <source>
        <dbReference type="SAM" id="MobiDB-lite"/>
    </source>
</evidence>
<dbReference type="Proteomes" id="UP000242188">
    <property type="component" value="Unassembled WGS sequence"/>
</dbReference>
<feature type="region of interest" description="Disordered" evidence="1">
    <location>
        <begin position="150"/>
        <end position="191"/>
    </location>
</feature>
<keyword evidence="4" id="KW-1185">Reference proteome</keyword>
<feature type="compositionally biased region" description="Polar residues" evidence="1">
    <location>
        <begin position="8"/>
        <end position="27"/>
    </location>
</feature>
<organism evidence="3 4">
    <name type="scientific">Mizuhopecten yessoensis</name>
    <name type="common">Japanese scallop</name>
    <name type="synonym">Patinopecten yessoensis</name>
    <dbReference type="NCBI Taxonomy" id="6573"/>
    <lineage>
        <taxon>Eukaryota</taxon>
        <taxon>Metazoa</taxon>
        <taxon>Spiralia</taxon>
        <taxon>Lophotrochozoa</taxon>
        <taxon>Mollusca</taxon>
        <taxon>Bivalvia</taxon>
        <taxon>Autobranchia</taxon>
        <taxon>Pteriomorphia</taxon>
        <taxon>Pectinida</taxon>
        <taxon>Pectinoidea</taxon>
        <taxon>Pectinidae</taxon>
        <taxon>Mizuhopecten</taxon>
    </lineage>
</organism>
<proteinExistence type="predicted"/>
<feature type="transmembrane region" description="Helical" evidence="2">
    <location>
        <begin position="37"/>
        <end position="57"/>
    </location>
</feature>
<evidence type="ECO:0000313" key="3">
    <source>
        <dbReference type="EMBL" id="OWF40639.1"/>
    </source>
</evidence>
<keyword evidence="2" id="KW-0472">Membrane</keyword>
<dbReference type="AlphaFoldDB" id="A0A210PVZ0"/>
<feature type="compositionally biased region" description="Basic and acidic residues" evidence="1">
    <location>
        <begin position="155"/>
        <end position="176"/>
    </location>
</feature>
<dbReference type="EMBL" id="NEDP02005458">
    <property type="protein sequence ID" value="OWF40639.1"/>
    <property type="molecule type" value="Genomic_DNA"/>
</dbReference>
<evidence type="ECO:0000313" key="4">
    <source>
        <dbReference type="Proteomes" id="UP000242188"/>
    </source>
</evidence>
<gene>
    <name evidence="3" type="ORF">KP79_PYT02266</name>
</gene>
<reference evidence="3 4" key="1">
    <citation type="journal article" date="2017" name="Nat. Ecol. Evol.">
        <title>Scallop genome provides insights into evolution of bilaterian karyotype and development.</title>
        <authorList>
            <person name="Wang S."/>
            <person name="Zhang J."/>
            <person name="Jiao W."/>
            <person name="Li J."/>
            <person name="Xun X."/>
            <person name="Sun Y."/>
            <person name="Guo X."/>
            <person name="Huan P."/>
            <person name="Dong B."/>
            <person name="Zhang L."/>
            <person name="Hu X."/>
            <person name="Sun X."/>
            <person name="Wang J."/>
            <person name="Zhao C."/>
            <person name="Wang Y."/>
            <person name="Wang D."/>
            <person name="Huang X."/>
            <person name="Wang R."/>
            <person name="Lv J."/>
            <person name="Li Y."/>
            <person name="Zhang Z."/>
            <person name="Liu B."/>
            <person name="Lu W."/>
            <person name="Hui Y."/>
            <person name="Liang J."/>
            <person name="Zhou Z."/>
            <person name="Hou R."/>
            <person name="Li X."/>
            <person name="Liu Y."/>
            <person name="Li H."/>
            <person name="Ning X."/>
            <person name="Lin Y."/>
            <person name="Zhao L."/>
            <person name="Xing Q."/>
            <person name="Dou J."/>
            <person name="Li Y."/>
            <person name="Mao J."/>
            <person name="Guo H."/>
            <person name="Dou H."/>
            <person name="Li T."/>
            <person name="Mu C."/>
            <person name="Jiang W."/>
            <person name="Fu Q."/>
            <person name="Fu X."/>
            <person name="Miao Y."/>
            <person name="Liu J."/>
            <person name="Yu Q."/>
            <person name="Li R."/>
            <person name="Liao H."/>
            <person name="Li X."/>
            <person name="Kong Y."/>
            <person name="Jiang Z."/>
            <person name="Chourrout D."/>
            <person name="Li R."/>
            <person name="Bao Z."/>
        </authorList>
    </citation>
    <scope>NUCLEOTIDE SEQUENCE [LARGE SCALE GENOMIC DNA]</scope>
    <source>
        <strain evidence="3 4">PY_sf001</strain>
    </source>
</reference>
<name>A0A210PVZ0_MIZYE</name>
<keyword evidence="2" id="KW-1133">Transmembrane helix</keyword>